<proteinExistence type="predicted"/>
<sequence>MTLLVNNSETHPGFPDCAEHPCDETHPILLHTAAMQMLVQRTLQALRARPPPQSWCDAASDLDTWAVEYEDILSKIPATDRKAHRASPYKPQRWVGFHHSPIRTRSRCKQSDAERGPQGDGSDDGGDRDGYTPPSPTPTRSTRSARGNHDVNYQP</sequence>
<dbReference type="OrthoDB" id="2156052at2759"/>
<dbReference type="STRING" id="158607.A0A2P5HHG0"/>
<evidence type="ECO:0000313" key="3">
    <source>
        <dbReference type="Proteomes" id="UP000094444"/>
    </source>
</evidence>
<accession>A0A2P5HHG0</accession>
<dbReference type="InParanoid" id="A0A2P5HHG0"/>
<protein>
    <submittedName>
        <fullName evidence="2">Uncharacterized protein</fullName>
    </submittedName>
</protein>
<comment type="caution">
    <text evidence="2">The sequence shown here is derived from an EMBL/GenBank/DDBJ whole genome shotgun (WGS) entry which is preliminary data.</text>
</comment>
<dbReference type="Proteomes" id="UP000094444">
    <property type="component" value="Unassembled WGS sequence"/>
</dbReference>
<name>A0A2P5HHG0_DIAHE</name>
<dbReference type="EMBL" id="MAVT02002071">
    <property type="protein sequence ID" value="POS69684.1"/>
    <property type="molecule type" value="Genomic_DNA"/>
</dbReference>
<keyword evidence="3" id="KW-1185">Reference proteome</keyword>
<feature type="region of interest" description="Disordered" evidence="1">
    <location>
        <begin position="76"/>
        <end position="155"/>
    </location>
</feature>
<organism evidence="2 3">
    <name type="scientific">Diaporthe helianthi</name>
    <dbReference type="NCBI Taxonomy" id="158607"/>
    <lineage>
        <taxon>Eukaryota</taxon>
        <taxon>Fungi</taxon>
        <taxon>Dikarya</taxon>
        <taxon>Ascomycota</taxon>
        <taxon>Pezizomycotina</taxon>
        <taxon>Sordariomycetes</taxon>
        <taxon>Sordariomycetidae</taxon>
        <taxon>Diaporthales</taxon>
        <taxon>Diaporthaceae</taxon>
        <taxon>Diaporthe</taxon>
    </lineage>
</organism>
<dbReference type="AlphaFoldDB" id="A0A2P5HHG0"/>
<evidence type="ECO:0000313" key="2">
    <source>
        <dbReference type="EMBL" id="POS69684.1"/>
    </source>
</evidence>
<evidence type="ECO:0000256" key="1">
    <source>
        <dbReference type="SAM" id="MobiDB-lite"/>
    </source>
</evidence>
<reference evidence="2" key="1">
    <citation type="submission" date="2017-09" db="EMBL/GenBank/DDBJ databases">
        <title>Polyketide synthases of a Diaporthe helianthi virulent isolate.</title>
        <authorList>
            <person name="Baroncelli R."/>
        </authorList>
    </citation>
    <scope>NUCLEOTIDE SEQUENCE [LARGE SCALE GENOMIC DNA]</scope>
    <source>
        <strain evidence="2">7/96</strain>
    </source>
</reference>
<gene>
    <name evidence="2" type="ORF">DHEL01_v211920</name>
</gene>